<evidence type="ECO:0000313" key="4">
    <source>
        <dbReference type="EMBL" id="QNP54777.1"/>
    </source>
</evidence>
<comment type="subunit">
    <text evidence="2">Part of the Csm effector complex that includes Cas10, Csm2, Csm3, Csm4 and Csm5.</text>
</comment>
<sequence length="396" mass="42734">MSENKVTLIAVHARLTSRWAVGTVAAADDNVKLPVLVDPRTNQPWIPGSSIAGSLKRHLEERGDDWLGPDPQGFEQLTGNGDRVASRLAVLGAIVAAERDTSGSTEVDPRRGAASGRTLRSYEWSAPTTLTIAFQHDGDRSEDLITSLKSWRPHIGRGRGTGMGECEVLRVDDFTVDLNTEDGLTFWLGERSEWFTSRPPVDAAAAAPSGWTTLHFTAKEPLHVGNGEKIQVGTHQEHAVIAHAGGGAPLVPGTSWKGVFRHRARTILEAVGADESQVKAVETGLFGSQGTGRGALWFGETDLSAGCITRTHVAIDRFTGGARDGSLFTVRAVKRGTDVPLRVRWNRGDMPKPVRNLMLHVARDLHDGLATVGGMGTRGYGWLELKSHAGGCRRER</sequence>
<organism evidence="4 5">
    <name type="scientific">Tessaracoccus defluvii</name>
    <dbReference type="NCBI Taxonomy" id="1285901"/>
    <lineage>
        <taxon>Bacteria</taxon>
        <taxon>Bacillati</taxon>
        <taxon>Actinomycetota</taxon>
        <taxon>Actinomycetes</taxon>
        <taxon>Propionibacteriales</taxon>
        <taxon>Propionibacteriaceae</taxon>
        <taxon>Tessaracoccus</taxon>
    </lineage>
</organism>
<dbReference type="KEGG" id="tdf:H9L22_10740"/>
<dbReference type="RefSeq" id="WP_187719913.1">
    <property type="nucleotide sequence ID" value="NZ_CP060789.1"/>
</dbReference>
<dbReference type="CDD" id="cd09726">
    <property type="entry name" value="RAMP_I_III"/>
    <property type="match status" value="2"/>
</dbReference>
<evidence type="ECO:0000313" key="5">
    <source>
        <dbReference type="Proteomes" id="UP000516117"/>
    </source>
</evidence>
<dbReference type="PANTHER" id="PTHR35579">
    <property type="entry name" value="CRISPR SYSTEM CMS ENDORIBONUCLEASE CSM3"/>
    <property type="match status" value="1"/>
</dbReference>
<protein>
    <recommendedName>
        <fullName evidence="3">CRISPR type III-associated protein domain-containing protein</fullName>
    </recommendedName>
</protein>
<dbReference type="GO" id="GO:0051607">
    <property type="term" value="P:defense response to virus"/>
    <property type="evidence" value="ECO:0007669"/>
    <property type="project" value="UniProtKB-KW"/>
</dbReference>
<dbReference type="PANTHER" id="PTHR35579:SF6">
    <property type="entry name" value="DUF324 DOMAIN-CONTAINING PROTEIN"/>
    <property type="match status" value="1"/>
</dbReference>
<reference evidence="4 5" key="1">
    <citation type="submission" date="2020-08" db="EMBL/GenBank/DDBJ databases">
        <title>Genome sequence of Tessaracoccus defluvii JCM 17540T.</title>
        <authorList>
            <person name="Hyun D.-W."/>
            <person name="Bae J.-W."/>
        </authorList>
    </citation>
    <scope>NUCLEOTIDE SEQUENCE [LARGE SCALE GENOMIC DNA]</scope>
    <source>
        <strain evidence="4 5">JCM 17540</strain>
    </source>
</reference>
<dbReference type="Pfam" id="PF03787">
    <property type="entry name" value="RAMPs"/>
    <property type="match status" value="1"/>
</dbReference>
<dbReference type="Proteomes" id="UP000516117">
    <property type="component" value="Chromosome"/>
</dbReference>
<keyword evidence="1" id="KW-0051">Antiviral defense</keyword>
<keyword evidence="5" id="KW-1185">Reference proteome</keyword>
<dbReference type="InterPro" id="IPR005537">
    <property type="entry name" value="RAMP_III_fam"/>
</dbReference>
<gene>
    <name evidence="4" type="ORF">H9L22_10740</name>
</gene>
<evidence type="ECO:0000256" key="1">
    <source>
        <dbReference type="ARBA" id="ARBA00023118"/>
    </source>
</evidence>
<proteinExistence type="predicted"/>
<accession>A0A7H0H2L1</accession>
<dbReference type="InterPro" id="IPR052216">
    <property type="entry name" value="CRISPR_Csm3_endoribonuclease"/>
</dbReference>
<evidence type="ECO:0000259" key="3">
    <source>
        <dbReference type="Pfam" id="PF03787"/>
    </source>
</evidence>
<dbReference type="AlphaFoldDB" id="A0A7H0H2L1"/>
<dbReference type="EMBL" id="CP060789">
    <property type="protein sequence ID" value="QNP54777.1"/>
    <property type="molecule type" value="Genomic_DNA"/>
</dbReference>
<evidence type="ECO:0000256" key="2">
    <source>
        <dbReference type="ARBA" id="ARBA00093789"/>
    </source>
</evidence>
<name>A0A7H0H2L1_9ACTN</name>
<feature type="domain" description="CRISPR type III-associated protein" evidence="3">
    <location>
        <begin position="216"/>
        <end position="384"/>
    </location>
</feature>